<evidence type="ECO:0000313" key="2">
    <source>
        <dbReference type="Proteomes" id="UP000015559"/>
    </source>
</evidence>
<dbReference type="AlphaFoldDB" id="S6AC52"/>
<evidence type="ECO:0008006" key="3">
    <source>
        <dbReference type="Google" id="ProtNLM"/>
    </source>
</evidence>
<name>S6AC52_SULDS</name>
<dbReference type="InterPro" id="IPR036271">
    <property type="entry name" value="Tet_transcr_reg_TetR-rel_C_sf"/>
</dbReference>
<dbReference type="Proteomes" id="UP000015559">
    <property type="component" value="Chromosome"/>
</dbReference>
<organism evidence="1 2">
    <name type="scientific">Sulfuricella denitrificans (strain DSM 22764 / NBRC 105220 / skB26)</name>
    <dbReference type="NCBI Taxonomy" id="1163617"/>
    <lineage>
        <taxon>Bacteria</taxon>
        <taxon>Pseudomonadati</taxon>
        <taxon>Pseudomonadota</taxon>
        <taxon>Betaproteobacteria</taxon>
        <taxon>Nitrosomonadales</taxon>
        <taxon>Sulfuricellaceae</taxon>
        <taxon>Sulfuricella</taxon>
    </lineage>
</organism>
<protein>
    <recommendedName>
        <fullName evidence="3">TetR family transcriptional regulator</fullName>
    </recommendedName>
</protein>
<reference evidence="1 2" key="1">
    <citation type="journal article" date="2012" name="Appl. Environ. Microbiol.">
        <title>Draft genome sequence of a psychrotolerant sulfur-oxidizing bacterium, Sulfuricella denitrificans skB26, and proteomic insights into cold adaptation.</title>
        <authorList>
            <person name="Watanabe T."/>
            <person name="Kojima H."/>
            <person name="Fukui M."/>
        </authorList>
    </citation>
    <scope>NUCLEOTIDE SEQUENCE [LARGE SCALE GENOMIC DNA]</scope>
    <source>
        <strain evidence="2">skB26</strain>
    </source>
</reference>
<keyword evidence="2" id="KW-1185">Reference proteome</keyword>
<dbReference type="eggNOG" id="COG1309">
    <property type="taxonomic scope" value="Bacteria"/>
</dbReference>
<dbReference type="KEGG" id="sdr:SCD_n01450"/>
<dbReference type="HOGENOM" id="CLU_1401821_0_0_4"/>
<dbReference type="Gene3D" id="1.10.357.10">
    <property type="entry name" value="Tetracycline Repressor, domain 2"/>
    <property type="match status" value="1"/>
</dbReference>
<dbReference type="EMBL" id="AP013066">
    <property type="protein sequence ID" value="BAN35273.1"/>
    <property type="molecule type" value="Genomic_DNA"/>
</dbReference>
<dbReference type="RefSeq" id="WP_009205772.1">
    <property type="nucleotide sequence ID" value="NC_022357.1"/>
</dbReference>
<dbReference type="STRING" id="1163617.SCD_n01450"/>
<sequence length="194" mass="21716">MGESENKEKIIIAAIELANGKRLNHLGAEALTLHSGISEDEVRRVFPNCGMLSAGIFQWATHNLMVQIEYAALRNKPPLEVLEDIFHVHVAFLVSHSTLPTLLLEALAMPEGGTELRHRIGTLLEDYEANLALLLHLARKDEIVRPDFDPAIAAKLFVYLIQGLAMRSITWGATETLLHEGRKVWQQYLHGIRA</sequence>
<dbReference type="OrthoDB" id="3190535at2"/>
<evidence type="ECO:0000313" key="1">
    <source>
        <dbReference type="EMBL" id="BAN35273.1"/>
    </source>
</evidence>
<gene>
    <name evidence="1" type="ORF">SCD_n01450</name>
</gene>
<dbReference type="SUPFAM" id="SSF48498">
    <property type="entry name" value="Tetracyclin repressor-like, C-terminal domain"/>
    <property type="match status" value="1"/>
</dbReference>
<proteinExistence type="predicted"/>
<accession>S6AC52</accession>